<dbReference type="Pfam" id="PF25976">
    <property type="entry name" value="LpqB_N"/>
    <property type="match status" value="1"/>
</dbReference>
<comment type="caution">
    <text evidence="3">The sequence shown here is derived from an EMBL/GenBank/DDBJ whole genome shotgun (WGS) entry which is preliminary data.</text>
</comment>
<dbReference type="EMBL" id="SLWM01000001">
    <property type="protein sequence ID" value="TCO31918.1"/>
    <property type="molecule type" value="Genomic_DNA"/>
</dbReference>
<evidence type="ECO:0000313" key="3">
    <source>
        <dbReference type="EMBL" id="TCO31918.1"/>
    </source>
</evidence>
<dbReference type="Proteomes" id="UP000295818">
    <property type="component" value="Unassembled WGS sequence"/>
</dbReference>
<sequence length="589" mass="62454">MRTKLLAAALASAVLLTGCATVPTKGPIRSGSQEGLTPVRGGLGIEAQHPRDNAKPLPLVNGFLEAMSDSRAFDVAREYMTPDAAAAWKPESKISVYDQSSSQAVSQRTDGKVQLSAPLIGTIDERGSWTPAKPGQQVNFTFVLAETSGQFRVANVPAGVFLGSNQLEPRLAPRALYFFNPAKTMLVPDPIYVPNTLPAGQSATQLIQELLKGPTSRLGNGAISIAPEGTSLAVSVPVDSGVATVALSDEAAALSESDRRLLAAQIAWTLRLITNRVRITVSGASLLPDSDVLSFSDFGAYDPSGQDGRLKDLYGVQKGKIQRIRGQDGAEDIGTTPLDNSVLYSSSAQSFAVNLRGDTGAIVTTTKDGLPAVLSGALDSDKKAADVKTTRTDGKVLRPSYDNENNLWYVDRADSAAPRLRMRTPDGKVTEIRANFGGAHPLALRMAPDGVRALLVMRSKTGATSVQTATVGTNDAKQLVLSQFRPLELPLTDITDASWNQLGILVAGKSAKGQPGRPWQVNVDGSQPRLIPGVSTQFDAVKLASNLSVDTLPVVQDSTGELHWQRKDLGWVNMNDGDKGTPIDPVYPG</sequence>
<reference evidence="3 4" key="1">
    <citation type="journal article" date="2015" name="Stand. Genomic Sci.">
        <title>Genomic Encyclopedia of Bacterial and Archaeal Type Strains, Phase III: the genomes of soil and plant-associated and newly described type strains.</title>
        <authorList>
            <person name="Whitman W.B."/>
            <person name="Woyke T."/>
            <person name="Klenk H.P."/>
            <person name="Zhou Y."/>
            <person name="Lilburn T.G."/>
            <person name="Beck B.J."/>
            <person name="De Vos P."/>
            <person name="Vandamme P."/>
            <person name="Eisen J.A."/>
            <person name="Garrity G."/>
            <person name="Hugenholtz P."/>
            <person name="Kyrpides N.C."/>
        </authorList>
    </citation>
    <scope>NUCLEOTIDE SEQUENCE [LARGE SCALE GENOMIC DNA]</scope>
    <source>
        <strain evidence="3 4">VKM Ac-2538</strain>
    </source>
</reference>
<feature type="chain" id="PRO_5047271757" evidence="1">
    <location>
        <begin position="21"/>
        <end position="589"/>
    </location>
</feature>
<accession>A0ABY2BV66</accession>
<dbReference type="InterPro" id="IPR018910">
    <property type="entry name" value="LpqB_C"/>
</dbReference>
<evidence type="ECO:0000259" key="2">
    <source>
        <dbReference type="SMART" id="SM00909"/>
    </source>
</evidence>
<organism evidence="3 4">
    <name type="scientific">Kribbella orskensis</name>
    <dbReference type="NCBI Taxonomy" id="2512216"/>
    <lineage>
        <taxon>Bacteria</taxon>
        <taxon>Bacillati</taxon>
        <taxon>Actinomycetota</taxon>
        <taxon>Actinomycetes</taxon>
        <taxon>Propionibacteriales</taxon>
        <taxon>Kribbellaceae</taxon>
        <taxon>Kribbella</taxon>
    </lineage>
</organism>
<dbReference type="SUPFAM" id="SSF101898">
    <property type="entry name" value="NHL repeat"/>
    <property type="match status" value="1"/>
</dbReference>
<dbReference type="Pfam" id="PF10647">
    <property type="entry name" value="Gmad1"/>
    <property type="match status" value="1"/>
</dbReference>
<dbReference type="SMART" id="SM00909">
    <property type="entry name" value="Germane"/>
    <property type="match status" value="1"/>
</dbReference>
<feature type="domain" description="GerMN" evidence="2">
    <location>
        <begin position="203"/>
        <end position="290"/>
    </location>
</feature>
<evidence type="ECO:0000256" key="1">
    <source>
        <dbReference type="SAM" id="SignalP"/>
    </source>
</evidence>
<feature type="signal peptide" evidence="1">
    <location>
        <begin position="1"/>
        <end position="20"/>
    </location>
</feature>
<evidence type="ECO:0000313" key="4">
    <source>
        <dbReference type="Proteomes" id="UP000295818"/>
    </source>
</evidence>
<protein>
    <submittedName>
        <fullName evidence="3">Sporulation and spore germination protein</fullName>
    </submittedName>
</protein>
<dbReference type="InterPro" id="IPR059026">
    <property type="entry name" value="LpqB_N"/>
</dbReference>
<dbReference type="InterPro" id="IPR019606">
    <property type="entry name" value="GerMN"/>
</dbReference>
<keyword evidence="4" id="KW-1185">Reference proteome</keyword>
<dbReference type="RefSeq" id="WP_132187114.1">
    <property type="nucleotide sequence ID" value="NZ_SLWM01000001.1"/>
</dbReference>
<dbReference type="PROSITE" id="PS51257">
    <property type="entry name" value="PROKAR_LIPOPROTEIN"/>
    <property type="match status" value="1"/>
</dbReference>
<proteinExistence type="predicted"/>
<name>A0ABY2BV66_9ACTN</name>
<dbReference type="Pfam" id="PF10646">
    <property type="entry name" value="Germane"/>
    <property type="match status" value="1"/>
</dbReference>
<gene>
    <name evidence="3" type="ORF">EV644_101561</name>
</gene>
<keyword evidence="1" id="KW-0732">Signal</keyword>